<keyword evidence="9" id="KW-0865">Zymogen</keyword>
<dbReference type="EC" id="3.4.-.-" evidence="14"/>
<evidence type="ECO:0000256" key="5">
    <source>
        <dbReference type="ARBA" id="ARBA00022723"/>
    </source>
</evidence>
<dbReference type="Proteomes" id="UP001285441">
    <property type="component" value="Unassembled WGS sequence"/>
</dbReference>
<dbReference type="GO" id="GO:0004177">
    <property type="term" value="F:aminopeptidase activity"/>
    <property type="evidence" value="ECO:0007669"/>
    <property type="project" value="UniProtKB-KW"/>
</dbReference>
<dbReference type="Pfam" id="PF04389">
    <property type="entry name" value="Peptidase_M28"/>
    <property type="match status" value="1"/>
</dbReference>
<dbReference type="GO" id="GO:0008235">
    <property type="term" value="F:metalloexopeptidase activity"/>
    <property type="evidence" value="ECO:0007669"/>
    <property type="project" value="InterPro"/>
</dbReference>
<evidence type="ECO:0000259" key="15">
    <source>
        <dbReference type="Pfam" id="PF04389"/>
    </source>
</evidence>
<evidence type="ECO:0000256" key="13">
    <source>
        <dbReference type="ARBA" id="ARBA00043962"/>
    </source>
</evidence>
<accession>A0AAE0NGH3</accession>
<feature type="chain" id="PRO_5041769739" description="Peptide hydrolase" evidence="14">
    <location>
        <begin position="19"/>
        <end position="494"/>
    </location>
</feature>
<keyword evidence="4 14" id="KW-0645">Protease</keyword>
<protein>
    <recommendedName>
        <fullName evidence="14">Peptide hydrolase</fullName>
        <ecNumber evidence="14">3.4.-.-</ecNumber>
    </recommendedName>
</protein>
<comment type="caution">
    <text evidence="16">The sequence shown here is derived from an EMBL/GenBank/DDBJ whole genome shotgun (WGS) entry which is preliminary data.</text>
</comment>
<name>A0AAE0NGH3_9PEZI</name>
<evidence type="ECO:0000256" key="9">
    <source>
        <dbReference type="ARBA" id="ARBA00023145"/>
    </source>
</evidence>
<dbReference type="SUPFAM" id="SSF53187">
    <property type="entry name" value="Zn-dependent exopeptidases"/>
    <property type="match status" value="1"/>
</dbReference>
<keyword evidence="17" id="KW-1185">Reference proteome</keyword>
<dbReference type="GO" id="GO:0046872">
    <property type="term" value="F:metal ion binding"/>
    <property type="evidence" value="ECO:0007669"/>
    <property type="project" value="UniProtKB-KW"/>
</dbReference>
<evidence type="ECO:0000256" key="6">
    <source>
        <dbReference type="ARBA" id="ARBA00022729"/>
    </source>
</evidence>
<dbReference type="PANTHER" id="PTHR12147:SF56">
    <property type="entry name" value="AMINOPEPTIDASE YDR415C-RELATED"/>
    <property type="match status" value="1"/>
</dbReference>
<evidence type="ECO:0000256" key="1">
    <source>
        <dbReference type="ARBA" id="ARBA00001947"/>
    </source>
</evidence>
<keyword evidence="7 14" id="KW-0378">Hydrolase</keyword>
<sequence>MLGSAALLLLNASHLGVALQLQSGHQVPDAPQPQILPQRQFNPARDSHAQAILAPPVGPRREEYLSSPQQEGPVRPQAIISPHLDLGGPRRHGDHVVHETVLEALKKHADPVDALVFLHPEMAADLAQPRLLKVSGEPEPRWMTEGDKLRLRRQRKKFMDITEHKDFYAKQKNQASTAVAGKAHLPDLTHQRLVKPLFPHISTKRMSAVVSHMTGFYSRFYGGTYGEMSSEWLHDHIAQIIDAAPFGTHISLEFFTHSFPQSSIIARFEPKVRNASLPLTILGAHQDSANYLFPLLPAPGADDDCSGSVSILEAFRVLAESGFTPKNGPVEFHWYAAEEAGLWGSQAIARYKKEQGQKIGAMLEFDMTAFIGRNATEESIGLVSTQADEALTNWMVKLSKEYVSIPTRIYELAAQAGSDYMSFTQLNYPSAFATEGDPMHNGFPGDMDPYVHGVNDTMFIDDETGYFSIDHMAKFTELAIAFAVEQAGWDNTWR</sequence>
<evidence type="ECO:0000256" key="2">
    <source>
        <dbReference type="ARBA" id="ARBA00011245"/>
    </source>
</evidence>
<keyword evidence="5 14" id="KW-0479">Metal-binding</keyword>
<keyword evidence="6 14" id="KW-0732">Signal</keyword>
<reference evidence="16" key="1">
    <citation type="journal article" date="2023" name="Mol. Phylogenet. Evol.">
        <title>Genome-scale phylogeny and comparative genomics of the fungal order Sordariales.</title>
        <authorList>
            <person name="Hensen N."/>
            <person name="Bonometti L."/>
            <person name="Westerberg I."/>
            <person name="Brannstrom I.O."/>
            <person name="Guillou S."/>
            <person name="Cros-Aarteil S."/>
            <person name="Calhoun S."/>
            <person name="Haridas S."/>
            <person name="Kuo A."/>
            <person name="Mondo S."/>
            <person name="Pangilinan J."/>
            <person name="Riley R."/>
            <person name="LaButti K."/>
            <person name="Andreopoulos B."/>
            <person name="Lipzen A."/>
            <person name="Chen C."/>
            <person name="Yan M."/>
            <person name="Daum C."/>
            <person name="Ng V."/>
            <person name="Clum A."/>
            <person name="Steindorff A."/>
            <person name="Ohm R.A."/>
            <person name="Martin F."/>
            <person name="Silar P."/>
            <person name="Natvig D.O."/>
            <person name="Lalanne C."/>
            <person name="Gautier V."/>
            <person name="Ament-Velasquez S.L."/>
            <person name="Kruys A."/>
            <person name="Hutchinson M.I."/>
            <person name="Powell A.J."/>
            <person name="Barry K."/>
            <person name="Miller A.N."/>
            <person name="Grigoriev I.V."/>
            <person name="Debuchy R."/>
            <person name="Gladieux P."/>
            <person name="Hiltunen Thoren M."/>
            <person name="Johannesson H."/>
        </authorList>
    </citation>
    <scope>NUCLEOTIDE SEQUENCE</scope>
    <source>
        <strain evidence="16">CBS 232.78</strain>
    </source>
</reference>
<organism evidence="16 17">
    <name type="scientific">Podospora didyma</name>
    <dbReference type="NCBI Taxonomy" id="330526"/>
    <lineage>
        <taxon>Eukaryota</taxon>
        <taxon>Fungi</taxon>
        <taxon>Dikarya</taxon>
        <taxon>Ascomycota</taxon>
        <taxon>Pezizomycotina</taxon>
        <taxon>Sordariomycetes</taxon>
        <taxon>Sordariomycetidae</taxon>
        <taxon>Sordariales</taxon>
        <taxon>Podosporaceae</taxon>
        <taxon>Podospora</taxon>
    </lineage>
</organism>
<evidence type="ECO:0000256" key="12">
    <source>
        <dbReference type="ARBA" id="ARBA00043843"/>
    </source>
</evidence>
<comment type="subunit">
    <text evidence="2">Monomer.</text>
</comment>
<dbReference type="Gene3D" id="3.40.630.10">
    <property type="entry name" value="Zn peptidases"/>
    <property type="match status" value="1"/>
</dbReference>
<proteinExistence type="inferred from homology"/>
<keyword evidence="11" id="KW-0325">Glycoprotein</keyword>
<evidence type="ECO:0000313" key="16">
    <source>
        <dbReference type="EMBL" id="KAK3381062.1"/>
    </source>
</evidence>
<evidence type="ECO:0000256" key="4">
    <source>
        <dbReference type="ARBA" id="ARBA00022670"/>
    </source>
</evidence>
<feature type="domain" description="Peptidase M28" evidence="15">
    <location>
        <begin position="264"/>
        <end position="459"/>
    </location>
</feature>
<evidence type="ECO:0000256" key="14">
    <source>
        <dbReference type="RuleBase" id="RU361240"/>
    </source>
</evidence>
<gene>
    <name evidence="16" type="ORF">B0H63DRAFT_474830</name>
</gene>
<evidence type="ECO:0000256" key="3">
    <source>
        <dbReference type="ARBA" id="ARBA00022438"/>
    </source>
</evidence>
<evidence type="ECO:0000256" key="8">
    <source>
        <dbReference type="ARBA" id="ARBA00022833"/>
    </source>
</evidence>
<dbReference type="PANTHER" id="PTHR12147">
    <property type="entry name" value="METALLOPEPTIDASE M28 FAMILY MEMBER"/>
    <property type="match status" value="1"/>
</dbReference>
<reference evidence="16" key="2">
    <citation type="submission" date="2023-06" db="EMBL/GenBank/DDBJ databases">
        <authorList>
            <consortium name="Lawrence Berkeley National Laboratory"/>
            <person name="Haridas S."/>
            <person name="Hensen N."/>
            <person name="Bonometti L."/>
            <person name="Westerberg I."/>
            <person name="Brannstrom I.O."/>
            <person name="Guillou S."/>
            <person name="Cros-Aarteil S."/>
            <person name="Calhoun S."/>
            <person name="Kuo A."/>
            <person name="Mondo S."/>
            <person name="Pangilinan J."/>
            <person name="Riley R."/>
            <person name="LaButti K."/>
            <person name="Andreopoulos B."/>
            <person name="Lipzen A."/>
            <person name="Chen C."/>
            <person name="Yanf M."/>
            <person name="Daum C."/>
            <person name="Ng V."/>
            <person name="Clum A."/>
            <person name="Steindorff A."/>
            <person name="Ohm R."/>
            <person name="Martin F."/>
            <person name="Silar P."/>
            <person name="Natvig D."/>
            <person name="Lalanne C."/>
            <person name="Gautier V."/>
            <person name="Ament-velasquez S.L."/>
            <person name="Kruys A."/>
            <person name="Hutchinson M.I."/>
            <person name="Powell A.J."/>
            <person name="Barry K."/>
            <person name="Miller A.N."/>
            <person name="Grigoriev I.V."/>
            <person name="Debuchy R."/>
            <person name="Gladieux P."/>
            <person name="Thoren M.H."/>
            <person name="Johannesson H."/>
        </authorList>
    </citation>
    <scope>NUCLEOTIDE SEQUENCE</scope>
    <source>
        <strain evidence="16">CBS 232.78</strain>
    </source>
</reference>
<evidence type="ECO:0000256" key="10">
    <source>
        <dbReference type="ARBA" id="ARBA00023157"/>
    </source>
</evidence>
<dbReference type="AlphaFoldDB" id="A0AAE0NGH3"/>
<dbReference type="GO" id="GO:0006508">
    <property type="term" value="P:proteolysis"/>
    <property type="evidence" value="ECO:0007669"/>
    <property type="project" value="UniProtKB-KW"/>
</dbReference>
<comment type="function">
    <text evidence="12">Extracellular aminopeptidase that allows assimilation of proteinaceous substrates.</text>
</comment>
<dbReference type="InterPro" id="IPR007484">
    <property type="entry name" value="Peptidase_M28"/>
</dbReference>
<evidence type="ECO:0000256" key="7">
    <source>
        <dbReference type="ARBA" id="ARBA00022801"/>
    </source>
</evidence>
<comment type="cofactor">
    <cofactor evidence="1">
        <name>Zn(2+)</name>
        <dbReference type="ChEBI" id="CHEBI:29105"/>
    </cofactor>
</comment>
<keyword evidence="10" id="KW-1015">Disulfide bond</keyword>
<dbReference type="InterPro" id="IPR045175">
    <property type="entry name" value="M28_fam"/>
</dbReference>
<keyword evidence="8 14" id="KW-0862">Zinc</keyword>
<evidence type="ECO:0000313" key="17">
    <source>
        <dbReference type="Proteomes" id="UP001285441"/>
    </source>
</evidence>
<keyword evidence="3" id="KW-0031">Aminopeptidase</keyword>
<feature type="signal peptide" evidence="14">
    <location>
        <begin position="1"/>
        <end position="18"/>
    </location>
</feature>
<comment type="similarity">
    <text evidence="13">Belongs to the peptidase M28 family. M28E subfamily.</text>
</comment>
<dbReference type="EMBL" id="JAULSW010000005">
    <property type="protein sequence ID" value="KAK3381062.1"/>
    <property type="molecule type" value="Genomic_DNA"/>
</dbReference>
<evidence type="ECO:0000256" key="11">
    <source>
        <dbReference type="ARBA" id="ARBA00023180"/>
    </source>
</evidence>